<comment type="caution">
    <text evidence="3">The sequence shown here is derived from an EMBL/GenBank/DDBJ whole genome shotgun (WGS) entry which is preliminary data.</text>
</comment>
<dbReference type="InterPro" id="IPR011041">
    <property type="entry name" value="Quinoprot_gluc/sorb_DH_b-prop"/>
</dbReference>
<dbReference type="PANTHER" id="PTHR19328:SF75">
    <property type="entry name" value="ALDOSE SUGAR DEHYDROGENASE YLII"/>
    <property type="match status" value="1"/>
</dbReference>
<dbReference type="SUPFAM" id="SSF50952">
    <property type="entry name" value="Soluble quinoprotein glucose dehydrogenase"/>
    <property type="match status" value="1"/>
</dbReference>
<evidence type="ECO:0000313" key="3">
    <source>
        <dbReference type="EMBL" id="THV35344.1"/>
    </source>
</evidence>
<dbReference type="Gene3D" id="2.120.10.30">
    <property type="entry name" value="TolB, C-terminal domain"/>
    <property type="match status" value="1"/>
</dbReference>
<dbReference type="AlphaFoldDB" id="A0A4S8Q543"/>
<protein>
    <submittedName>
        <fullName evidence="3">PQQ-dependent sugar dehydrogenase</fullName>
    </submittedName>
</protein>
<dbReference type="RefSeq" id="WP_136541023.1">
    <property type="nucleotide sequence ID" value="NZ_STGU01000006.1"/>
</dbReference>
<sequence length="380" mass="40878">MPNLSIKTAWVTTPLLALSLAWPVSAQQTDEHRAGDVTLNVTTIAEGLEHPWSVEVLPDGGYIVTERPGRMRIIREGVVGRPLGGLPRIAAVGQGGLLDIALAPDFAETRRLYFTAAVPGQGGQGTAVFSARLSQNERRLEDVKRIFLMNKLTPAGQHFGSRIAIAADGSLFFGIGDRGDGDRAQDPADHAGKIMRINTDGTPSAKNPPGQPLPEVWSSGHRNPQGIAIDPADNRLFTVEHGARGGDEINAPEAGANYGWPVISYGKHYSGAEIGIGQTADGYEQPLHYWDPSIAPGALAIYRGAMFPEWDGDFFVAALKYQLVARIERGEDGTIGTEERMLQGEYGRIRDVKVAPDGSILLVTDEEDGQLLRITRGGES</sequence>
<dbReference type="Pfam" id="PF07995">
    <property type="entry name" value="GSDH"/>
    <property type="match status" value="1"/>
</dbReference>
<reference evidence="3 4" key="1">
    <citation type="submission" date="2019-04" db="EMBL/GenBank/DDBJ databases">
        <title>genome sequence of strain W3.</title>
        <authorList>
            <person name="Gao J."/>
            <person name="Sun J."/>
        </authorList>
    </citation>
    <scope>NUCLEOTIDE SEQUENCE [LARGE SCALE GENOMIC DNA]</scope>
    <source>
        <strain evidence="3 4">W3</strain>
    </source>
</reference>
<name>A0A4S8Q543_9HYPH</name>
<dbReference type="Proteomes" id="UP000307378">
    <property type="component" value="Unassembled WGS sequence"/>
</dbReference>
<gene>
    <name evidence="3" type="ORF">FAA86_12465</name>
</gene>
<evidence type="ECO:0000313" key="4">
    <source>
        <dbReference type="Proteomes" id="UP000307378"/>
    </source>
</evidence>
<feature type="chain" id="PRO_5020961142" evidence="1">
    <location>
        <begin position="27"/>
        <end position="380"/>
    </location>
</feature>
<evidence type="ECO:0000256" key="1">
    <source>
        <dbReference type="SAM" id="SignalP"/>
    </source>
</evidence>
<dbReference type="EMBL" id="STGU01000006">
    <property type="protein sequence ID" value="THV35344.1"/>
    <property type="molecule type" value="Genomic_DNA"/>
</dbReference>
<dbReference type="InterPro" id="IPR011042">
    <property type="entry name" value="6-blade_b-propeller_TolB-like"/>
</dbReference>
<organism evidence="3 4">
    <name type="scientific">Rhizobium rosettiformans W3</name>
    <dbReference type="NCBI Taxonomy" id="538378"/>
    <lineage>
        <taxon>Bacteria</taxon>
        <taxon>Pseudomonadati</taxon>
        <taxon>Pseudomonadota</taxon>
        <taxon>Alphaproteobacteria</taxon>
        <taxon>Hyphomicrobiales</taxon>
        <taxon>Rhizobiaceae</taxon>
        <taxon>Rhizobium/Agrobacterium group</taxon>
        <taxon>Rhizobium</taxon>
    </lineage>
</organism>
<feature type="signal peptide" evidence="1">
    <location>
        <begin position="1"/>
        <end position="26"/>
    </location>
</feature>
<proteinExistence type="predicted"/>
<dbReference type="InterPro" id="IPR012938">
    <property type="entry name" value="Glc/Sorbosone_DH"/>
</dbReference>
<evidence type="ECO:0000259" key="2">
    <source>
        <dbReference type="Pfam" id="PF07995"/>
    </source>
</evidence>
<dbReference type="PANTHER" id="PTHR19328">
    <property type="entry name" value="HEDGEHOG-INTERACTING PROTEIN"/>
    <property type="match status" value="1"/>
</dbReference>
<keyword evidence="1" id="KW-0732">Signal</keyword>
<feature type="domain" description="Glucose/Sorbosone dehydrogenase" evidence="2">
    <location>
        <begin position="48"/>
        <end position="373"/>
    </location>
</feature>
<accession>A0A4S8Q543</accession>